<dbReference type="PANTHER" id="PTHR30625">
    <property type="entry name" value="PROTEIN TOLQ"/>
    <property type="match status" value="1"/>
</dbReference>
<dbReference type="Pfam" id="PF01618">
    <property type="entry name" value="MotA_ExbB"/>
    <property type="match status" value="1"/>
</dbReference>
<comment type="similarity">
    <text evidence="2">Belongs to the ExbB/TolQ family.</text>
</comment>
<dbReference type="AlphaFoldDB" id="A0A1J5RR08"/>
<evidence type="ECO:0000256" key="6">
    <source>
        <dbReference type="ARBA" id="ARBA00022927"/>
    </source>
</evidence>
<dbReference type="EMBL" id="MLJW01000187">
    <property type="protein sequence ID" value="OIQ94407.1"/>
    <property type="molecule type" value="Genomic_DNA"/>
</dbReference>
<evidence type="ECO:0000256" key="2">
    <source>
        <dbReference type="ARBA" id="ARBA00010442"/>
    </source>
</evidence>
<comment type="caution">
    <text evidence="11">The sequence shown here is derived from an EMBL/GenBank/DDBJ whole genome shotgun (WGS) entry which is preliminary data.</text>
</comment>
<dbReference type="GO" id="GO:0017038">
    <property type="term" value="P:protein import"/>
    <property type="evidence" value="ECO:0007669"/>
    <property type="project" value="TreeGrafter"/>
</dbReference>
<evidence type="ECO:0000256" key="3">
    <source>
        <dbReference type="ARBA" id="ARBA00022448"/>
    </source>
</evidence>
<feature type="transmembrane region" description="Helical" evidence="9">
    <location>
        <begin position="170"/>
        <end position="191"/>
    </location>
</feature>
<feature type="domain" description="MotA/TolQ/ExbB proton channel" evidence="10">
    <location>
        <begin position="90"/>
        <end position="203"/>
    </location>
</feature>
<keyword evidence="3" id="KW-0813">Transport</keyword>
<evidence type="ECO:0000259" key="10">
    <source>
        <dbReference type="Pfam" id="PF01618"/>
    </source>
</evidence>
<accession>A0A1J5RR08</accession>
<dbReference type="InterPro" id="IPR050790">
    <property type="entry name" value="ExbB/TolQ_transport"/>
</dbReference>
<dbReference type="PANTHER" id="PTHR30625:SF15">
    <property type="entry name" value="BIOPOLYMER TRANSPORT PROTEIN EXBB"/>
    <property type="match status" value="1"/>
</dbReference>
<reference evidence="11" key="1">
    <citation type="submission" date="2016-10" db="EMBL/GenBank/DDBJ databases">
        <title>Sequence of Gallionella enrichment culture.</title>
        <authorList>
            <person name="Poehlein A."/>
            <person name="Muehling M."/>
            <person name="Daniel R."/>
        </authorList>
    </citation>
    <scope>NUCLEOTIDE SEQUENCE</scope>
</reference>
<comment type="subcellular location">
    <subcellularLocation>
        <location evidence="1">Cell membrane</location>
        <topology evidence="1">Multi-pass membrane protein</topology>
    </subcellularLocation>
</comment>
<protein>
    <submittedName>
        <fullName evidence="11">Biopolymer transport protein ExbB</fullName>
    </submittedName>
</protein>
<feature type="transmembrane region" description="Helical" evidence="9">
    <location>
        <begin position="28"/>
        <end position="45"/>
    </location>
</feature>
<name>A0A1J5RR08_9ZZZZ</name>
<gene>
    <name evidence="11" type="primary">exbB_22</name>
    <name evidence="11" type="ORF">GALL_236540</name>
</gene>
<keyword evidence="6" id="KW-0653">Protein transport</keyword>
<feature type="transmembrane region" description="Helical" evidence="9">
    <location>
        <begin position="130"/>
        <end position="150"/>
    </location>
</feature>
<evidence type="ECO:0000313" key="11">
    <source>
        <dbReference type="EMBL" id="OIQ94407.1"/>
    </source>
</evidence>
<keyword evidence="8 9" id="KW-0472">Membrane</keyword>
<evidence type="ECO:0000256" key="8">
    <source>
        <dbReference type="ARBA" id="ARBA00023136"/>
    </source>
</evidence>
<keyword evidence="7 9" id="KW-1133">Transmembrane helix</keyword>
<sequence>MGKLVSPITNLEIMNISHILELANDSGGTLYLMLLLLLIALTVIIERTRYLSNMQHGGEQMIAMLKEGANKATLALPEKLAQLPHANLFTTLQNEPVSNADRATLDGHLEEAIMHDVPTLDRSLWMLDTVITLAPLLGLFGTIVGMFNAFHALGDVQNDATQVTGGIAEALIATASGLFIAMIGLVFFNALNTRVRIILHQLETIKIMLLNRHDQFRTQAAPTRCAVEVIHTQARA</sequence>
<evidence type="ECO:0000256" key="9">
    <source>
        <dbReference type="SAM" id="Phobius"/>
    </source>
</evidence>
<dbReference type="GO" id="GO:0005886">
    <property type="term" value="C:plasma membrane"/>
    <property type="evidence" value="ECO:0007669"/>
    <property type="project" value="UniProtKB-SubCell"/>
</dbReference>
<evidence type="ECO:0000256" key="1">
    <source>
        <dbReference type="ARBA" id="ARBA00004651"/>
    </source>
</evidence>
<keyword evidence="5 9" id="KW-0812">Transmembrane</keyword>
<organism evidence="11">
    <name type="scientific">mine drainage metagenome</name>
    <dbReference type="NCBI Taxonomy" id="410659"/>
    <lineage>
        <taxon>unclassified sequences</taxon>
        <taxon>metagenomes</taxon>
        <taxon>ecological metagenomes</taxon>
    </lineage>
</organism>
<keyword evidence="4" id="KW-1003">Cell membrane</keyword>
<evidence type="ECO:0000256" key="7">
    <source>
        <dbReference type="ARBA" id="ARBA00022989"/>
    </source>
</evidence>
<proteinExistence type="inferred from homology"/>
<evidence type="ECO:0000256" key="4">
    <source>
        <dbReference type="ARBA" id="ARBA00022475"/>
    </source>
</evidence>
<dbReference type="InterPro" id="IPR002898">
    <property type="entry name" value="MotA_ExbB_proton_chnl"/>
</dbReference>
<evidence type="ECO:0000256" key="5">
    <source>
        <dbReference type="ARBA" id="ARBA00022692"/>
    </source>
</evidence>